<dbReference type="Gene3D" id="1.10.10.10">
    <property type="entry name" value="Winged helix-like DNA-binding domain superfamily/Winged helix DNA-binding domain"/>
    <property type="match status" value="1"/>
</dbReference>
<dbReference type="InterPro" id="IPR013325">
    <property type="entry name" value="RNA_pol_sigma_r2"/>
</dbReference>
<keyword evidence="2" id="KW-0805">Transcription regulation</keyword>
<dbReference type="EMBL" id="JBBYHU010000020">
    <property type="protein sequence ID" value="MEL1241451.1"/>
    <property type="molecule type" value="Genomic_DNA"/>
</dbReference>
<evidence type="ECO:0000313" key="7">
    <source>
        <dbReference type="EMBL" id="MEL1241451.1"/>
    </source>
</evidence>
<keyword evidence="3" id="KW-0731">Sigma factor</keyword>
<comment type="caution">
    <text evidence="7">The sequence shown here is derived from an EMBL/GenBank/DDBJ whole genome shotgun (WGS) entry which is preliminary data.</text>
</comment>
<organism evidence="7 8">
    <name type="scientific">Flavobacterium flavipallidum</name>
    <dbReference type="NCBI Taxonomy" id="3139140"/>
    <lineage>
        <taxon>Bacteria</taxon>
        <taxon>Pseudomonadati</taxon>
        <taxon>Bacteroidota</taxon>
        <taxon>Flavobacteriia</taxon>
        <taxon>Flavobacteriales</taxon>
        <taxon>Flavobacteriaceae</taxon>
        <taxon>Flavobacterium</taxon>
    </lineage>
</organism>
<evidence type="ECO:0000259" key="5">
    <source>
        <dbReference type="Pfam" id="PF04542"/>
    </source>
</evidence>
<dbReference type="SUPFAM" id="SSF88659">
    <property type="entry name" value="Sigma3 and sigma4 domains of RNA polymerase sigma factors"/>
    <property type="match status" value="1"/>
</dbReference>
<comment type="similarity">
    <text evidence="1">Belongs to the sigma-70 factor family. ECF subfamily.</text>
</comment>
<keyword evidence="4" id="KW-0804">Transcription</keyword>
<dbReference type="InterPro" id="IPR007627">
    <property type="entry name" value="RNA_pol_sigma70_r2"/>
</dbReference>
<dbReference type="SUPFAM" id="SSF88946">
    <property type="entry name" value="Sigma2 domain of RNA polymerase sigma factors"/>
    <property type="match status" value="1"/>
</dbReference>
<dbReference type="RefSeq" id="WP_341700669.1">
    <property type="nucleotide sequence ID" value="NZ_JBBYHU010000020.1"/>
</dbReference>
<dbReference type="InterPro" id="IPR013324">
    <property type="entry name" value="RNA_pol_sigma_r3/r4-like"/>
</dbReference>
<feature type="domain" description="RNA polymerase sigma-70 region 2" evidence="5">
    <location>
        <begin position="24"/>
        <end position="90"/>
    </location>
</feature>
<dbReference type="Pfam" id="PF08281">
    <property type="entry name" value="Sigma70_r4_2"/>
    <property type="match status" value="1"/>
</dbReference>
<gene>
    <name evidence="7" type="ORF">AAEO59_10365</name>
</gene>
<feature type="domain" description="RNA polymerase sigma factor 70 region 4 type 2" evidence="6">
    <location>
        <begin position="121"/>
        <end position="172"/>
    </location>
</feature>
<dbReference type="Proteomes" id="UP001398556">
    <property type="component" value="Unassembled WGS sequence"/>
</dbReference>
<evidence type="ECO:0000313" key="8">
    <source>
        <dbReference type="Proteomes" id="UP001398556"/>
    </source>
</evidence>
<reference evidence="7 8" key="1">
    <citation type="submission" date="2024-04" db="EMBL/GenBank/DDBJ databases">
        <title>Flavobacterium sp. DGU99 16S ribosomal RNA gene Genome sequencing and assembly.</title>
        <authorList>
            <person name="Park S."/>
        </authorList>
    </citation>
    <scope>NUCLEOTIDE SEQUENCE [LARGE SCALE GENOMIC DNA]</scope>
    <source>
        <strain evidence="7 8">DGU99</strain>
    </source>
</reference>
<sequence>MANESEFIAQLISETDRDKAFNKLIDLYQVRLYWHIRKLVITHENADDVLQNTFIRVYKGLSKFSGQSALYTWMYKIAYNESIRFIEQNKNKQSISIEDVSDKYLNSLLEDSFFEGEALQLKLQTVLSGLNYKQRQIFNMKYYDDLKFHEMATILEMKESTIKTIYYNAVKFIESNIETLDLKNDVIILNTTHS</sequence>
<dbReference type="InterPro" id="IPR039425">
    <property type="entry name" value="RNA_pol_sigma-70-like"/>
</dbReference>
<keyword evidence="8" id="KW-1185">Reference proteome</keyword>
<name>A0ABU9HNC1_9FLAO</name>
<dbReference type="PANTHER" id="PTHR43133">
    <property type="entry name" value="RNA POLYMERASE ECF-TYPE SIGMA FACTO"/>
    <property type="match status" value="1"/>
</dbReference>
<evidence type="ECO:0000256" key="3">
    <source>
        <dbReference type="ARBA" id="ARBA00023082"/>
    </source>
</evidence>
<proteinExistence type="inferred from homology"/>
<dbReference type="InterPro" id="IPR013249">
    <property type="entry name" value="RNA_pol_sigma70_r4_t2"/>
</dbReference>
<dbReference type="Pfam" id="PF04542">
    <property type="entry name" value="Sigma70_r2"/>
    <property type="match status" value="1"/>
</dbReference>
<evidence type="ECO:0000256" key="1">
    <source>
        <dbReference type="ARBA" id="ARBA00010641"/>
    </source>
</evidence>
<evidence type="ECO:0000259" key="6">
    <source>
        <dbReference type="Pfam" id="PF08281"/>
    </source>
</evidence>
<dbReference type="Gene3D" id="1.10.1740.10">
    <property type="match status" value="1"/>
</dbReference>
<dbReference type="PANTHER" id="PTHR43133:SF51">
    <property type="entry name" value="RNA POLYMERASE SIGMA FACTOR"/>
    <property type="match status" value="1"/>
</dbReference>
<accession>A0ABU9HNC1</accession>
<dbReference type="InterPro" id="IPR036388">
    <property type="entry name" value="WH-like_DNA-bd_sf"/>
</dbReference>
<protein>
    <submittedName>
        <fullName evidence="7">Sigma-70 family RNA polymerase sigma factor</fullName>
    </submittedName>
</protein>
<dbReference type="InterPro" id="IPR014284">
    <property type="entry name" value="RNA_pol_sigma-70_dom"/>
</dbReference>
<evidence type="ECO:0000256" key="4">
    <source>
        <dbReference type="ARBA" id="ARBA00023163"/>
    </source>
</evidence>
<dbReference type="NCBIfam" id="TIGR02937">
    <property type="entry name" value="sigma70-ECF"/>
    <property type="match status" value="1"/>
</dbReference>
<evidence type="ECO:0000256" key="2">
    <source>
        <dbReference type="ARBA" id="ARBA00023015"/>
    </source>
</evidence>